<keyword evidence="4" id="KW-1185">Reference proteome</keyword>
<evidence type="ECO:0000313" key="3">
    <source>
        <dbReference type="Ensembl" id="ENSSAUP00010019678.1"/>
    </source>
</evidence>
<feature type="compositionally biased region" description="Basic and acidic residues" evidence="2">
    <location>
        <begin position="117"/>
        <end position="126"/>
    </location>
</feature>
<dbReference type="Ensembl" id="ENSSAUT00010020817.1">
    <property type="protein sequence ID" value="ENSSAUP00010019678.1"/>
    <property type="gene ID" value="ENSSAUG00010008850.1"/>
</dbReference>
<reference evidence="3" key="2">
    <citation type="submission" date="2025-08" db="UniProtKB">
        <authorList>
            <consortium name="Ensembl"/>
        </authorList>
    </citation>
    <scope>IDENTIFICATION</scope>
</reference>
<protein>
    <submittedName>
        <fullName evidence="3">Zgc:100829</fullName>
    </submittedName>
</protein>
<proteinExistence type="predicted"/>
<feature type="compositionally biased region" description="Basic and acidic residues" evidence="2">
    <location>
        <begin position="262"/>
        <end position="271"/>
    </location>
</feature>
<feature type="region of interest" description="Disordered" evidence="2">
    <location>
        <begin position="115"/>
        <end position="220"/>
    </location>
</feature>
<gene>
    <name evidence="3" type="primary">zgc:100829</name>
</gene>
<dbReference type="GO" id="GO:0005737">
    <property type="term" value="C:cytoplasm"/>
    <property type="evidence" value="ECO:0007669"/>
    <property type="project" value="TreeGrafter"/>
</dbReference>
<dbReference type="PANTHER" id="PTHR14388:SF17">
    <property type="entry name" value="SH2 DOMAIN-CONTAINING PROTEIN"/>
    <property type="match status" value="1"/>
</dbReference>
<evidence type="ECO:0000313" key="4">
    <source>
        <dbReference type="Proteomes" id="UP000472265"/>
    </source>
</evidence>
<dbReference type="PANTHER" id="PTHR14388">
    <property type="entry name" value="T CELL-SPECIFIC ADAPTER PROTEIN TSAD"/>
    <property type="match status" value="1"/>
</dbReference>
<sequence>MLQQILKDMYIDPDVLEALNEDQKKTLFLKMRQEQVRRWTEREEKLEREGGDKRTKPKKANSKNVSWLLGRDGDVAVVVIGEVDELNSKFICSGFGEKKAPNPPNNSYHQTILKSRKTTEAVRSERQNSPPKTQPGISLDLKGKREETSTLHPLPVSVSEHPSPPAAAAAEKPESKSASATEEKSAPQPSICSRPPMRASPVNVRPASANAAPGSVNTRPGLANLRLATAAATASPSASPSSTVKIDCGATIPTKVGLRAQEPQKPKESQGGKDIGASQASRRAAPEEPGSSGSAPTCAGRGRVAQLMKTFSVENTASPAQTPPRGIKPPLPSKPSHLRLTTTPTVRSLTATCCGPMTVPNASSVAPRGSS</sequence>
<dbReference type="GeneTree" id="ENSGT00940000157357"/>
<dbReference type="OMA" id="PPMRANA"/>
<reference evidence="3" key="1">
    <citation type="submission" date="2021-04" db="EMBL/GenBank/DDBJ databases">
        <authorList>
            <consortium name="Wellcome Sanger Institute Data Sharing"/>
        </authorList>
    </citation>
    <scope>NUCLEOTIDE SEQUENCE [LARGE SCALE GENOMIC DNA]</scope>
</reference>
<name>A0A671V0J7_SPAAU</name>
<feature type="compositionally biased region" description="Basic and acidic residues" evidence="2">
    <location>
        <begin position="171"/>
        <end position="185"/>
    </location>
</feature>
<evidence type="ECO:0000256" key="2">
    <source>
        <dbReference type="SAM" id="MobiDB-lite"/>
    </source>
</evidence>
<feature type="region of interest" description="Disordered" evidence="2">
    <location>
        <begin position="255"/>
        <end position="340"/>
    </location>
</feature>
<dbReference type="FunCoup" id="A0A671V0J7">
    <property type="interactions" value="174"/>
</dbReference>
<dbReference type="InParanoid" id="A0A671V0J7"/>
<dbReference type="AlphaFoldDB" id="A0A671V0J7"/>
<keyword evidence="1" id="KW-0727">SH2 domain</keyword>
<accession>A0A671V0J7</accession>
<feature type="compositionally biased region" description="Basic and acidic residues" evidence="2">
    <location>
        <begin position="37"/>
        <end position="54"/>
    </location>
</feature>
<feature type="region of interest" description="Disordered" evidence="2">
    <location>
        <begin position="37"/>
        <end position="61"/>
    </location>
</feature>
<dbReference type="Proteomes" id="UP000472265">
    <property type="component" value="Chromosome 13"/>
</dbReference>
<organism evidence="3 4">
    <name type="scientific">Sparus aurata</name>
    <name type="common">Gilthead sea bream</name>
    <dbReference type="NCBI Taxonomy" id="8175"/>
    <lineage>
        <taxon>Eukaryota</taxon>
        <taxon>Metazoa</taxon>
        <taxon>Chordata</taxon>
        <taxon>Craniata</taxon>
        <taxon>Vertebrata</taxon>
        <taxon>Euteleostomi</taxon>
        <taxon>Actinopterygii</taxon>
        <taxon>Neopterygii</taxon>
        <taxon>Teleostei</taxon>
        <taxon>Neoteleostei</taxon>
        <taxon>Acanthomorphata</taxon>
        <taxon>Eupercaria</taxon>
        <taxon>Spariformes</taxon>
        <taxon>Sparidae</taxon>
        <taxon>Sparus</taxon>
    </lineage>
</organism>
<evidence type="ECO:0000256" key="1">
    <source>
        <dbReference type="ARBA" id="ARBA00022999"/>
    </source>
</evidence>
<reference evidence="3" key="3">
    <citation type="submission" date="2025-09" db="UniProtKB">
        <authorList>
            <consortium name="Ensembl"/>
        </authorList>
    </citation>
    <scope>IDENTIFICATION</scope>
</reference>